<comment type="caution">
    <text evidence="1">The sequence shown here is derived from an EMBL/GenBank/DDBJ whole genome shotgun (WGS) entry which is preliminary data.</text>
</comment>
<dbReference type="AlphaFoldDB" id="A0AAD7N872"/>
<organism evidence="1 2">
    <name type="scientific">Mycena metata</name>
    <dbReference type="NCBI Taxonomy" id="1033252"/>
    <lineage>
        <taxon>Eukaryota</taxon>
        <taxon>Fungi</taxon>
        <taxon>Dikarya</taxon>
        <taxon>Basidiomycota</taxon>
        <taxon>Agaricomycotina</taxon>
        <taxon>Agaricomycetes</taxon>
        <taxon>Agaricomycetidae</taxon>
        <taxon>Agaricales</taxon>
        <taxon>Marasmiineae</taxon>
        <taxon>Mycenaceae</taxon>
        <taxon>Mycena</taxon>
    </lineage>
</organism>
<dbReference type="Gene3D" id="1.25.40.10">
    <property type="entry name" value="Tetratricopeptide repeat domain"/>
    <property type="match status" value="1"/>
</dbReference>
<reference evidence="1" key="1">
    <citation type="submission" date="2023-03" db="EMBL/GenBank/DDBJ databases">
        <title>Massive genome expansion in bonnet fungi (Mycena s.s.) driven by repeated elements and novel gene families across ecological guilds.</title>
        <authorList>
            <consortium name="Lawrence Berkeley National Laboratory"/>
            <person name="Harder C.B."/>
            <person name="Miyauchi S."/>
            <person name="Viragh M."/>
            <person name="Kuo A."/>
            <person name="Thoen E."/>
            <person name="Andreopoulos B."/>
            <person name="Lu D."/>
            <person name="Skrede I."/>
            <person name="Drula E."/>
            <person name="Henrissat B."/>
            <person name="Morin E."/>
            <person name="Kohler A."/>
            <person name="Barry K."/>
            <person name="LaButti K."/>
            <person name="Morin E."/>
            <person name="Salamov A."/>
            <person name="Lipzen A."/>
            <person name="Mereny Z."/>
            <person name="Hegedus B."/>
            <person name="Baldrian P."/>
            <person name="Stursova M."/>
            <person name="Weitz H."/>
            <person name="Taylor A."/>
            <person name="Grigoriev I.V."/>
            <person name="Nagy L.G."/>
            <person name="Martin F."/>
            <person name="Kauserud H."/>
        </authorList>
    </citation>
    <scope>NUCLEOTIDE SEQUENCE</scope>
    <source>
        <strain evidence="1">CBHHK182m</strain>
    </source>
</reference>
<sequence>MLSDATERRLPLQSVPLICDANILQRMGAIGMNFSVPYVVLVFTSGQHDAALRTDEEQVDLLRQLLDSDSTKNAKLADALDRLGRSYFTLGLPPLPTVEEELRLLKGLADMDPEKWTESLVLVSGIRAYYLRSLGRPLEALELAKQTLESQRNAADDTVDYSRCGLVTALNTYAAQHSMSDLPDAALEASRECVRVSEALANKTPATYNRMLSNVLDTHSNMLCGCRDYTGGLDAILRAEHIISEILTSADNRFVQGVYASTRARCLLGDDKCGNGLDAIIESVQLARDVASQEPGAVDEEDFSWSLDRILTGLTSLSRRSNDDDEYSPALSYIGRVRTCPFQNPPQECTFMPFHGIIGRRT</sequence>
<dbReference type="InterPro" id="IPR011990">
    <property type="entry name" value="TPR-like_helical_dom_sf"/>
</dbReference>
<evidence type="ECO:0000313" key="2">
    <source>
        <dbReference type="Proteomes" id="UP001215598"/>
    </source>
</evidence>
<keyword evidence="2" id="KW-1185">Reference proteome</keyword>
<gene>
    <name evidence="1" type="ORF">B0H16DRAFT_869884</name>
</gene>
<protein>
    <submittedName>
        <fullName evidence="1">Uncharacterized protein</fullName>
    </submittedName>
</protein>
<dbReference type="EMBL" id="JARKIB010000068">
    <property type="protein sequence ID" value="KAJ7749716.1"/>
    <property type="molecule type" value="Genomic_DNA"/>
</dbReference>
<name>A0AAD7N872_9AGAR</name>
<proteinExistence type="predicted"/>
<accession>A0AAD7N872</accession>
<dbReference type="Proteomes" id="UP001215598">
    <property type="component" value="Unassembled WGS sequence"/>
</dbReference>
<evidence type="ECO:0000313" key="1">
    <source>
        <dbReference type="EMBL" id="KAJ7749716.1"/>
    </source>
</evidence>